<dbReference type="InterPro" id="IPR037278">
    <property type="entry name" value="ARFGAP/RecO"/>
</dbReference>
<evidence type="ECO:0000256" key="7">
    <source>
        <dbReference type="HAMAP-Rule" id="MF_00201"/>
    </source>
</evidence>
<name>A0ABS4K6Y7_9CLOT</name>
<keyword evidence="10" id="KW-1185">Reference proteome</keyword>
<dbReference type="Gene3D" id="1.20.1440.120">
    <property type="entry name" value="Recombination protein O, C-terminal domain"/>
    <property type="match status" value="1"/>
</dbReference>
<dbReference type="SUPFAM" id="SSF57863">
    <property type="entry name" value="ArfGap/RecO-like zinc finger"/>
    <property type="match status" value="1"/>
</dbReference>
<keyword evidence="5 7" id="KW-0234">DNA repair</keyword>
<keyword evidence="3 7" id="KW-0227">DNA damage</keyword>
<dbReference type="RefSeq" id="WP_021283179.1">
    <property type="nucleotide sequence ID" value="NZ_JAGGLL010000031.1"/>
</dbReference>
<evidence type="ECO:0000313" key="9">
    <source>
        <dbReference type="EMBL" id="MBP2023552.1"/>
    </source>
</evidence>
<dbReference type="InterPro" id="IPR012340">
    <property type="entry name" value="NA-bd_OB-fold"/>
</dbReference>
<dbReference type="SUPFAM" id="SSF50249">
    <property type="entry name" value="Nucleic acid-binding proteins"/>
    <property type="match status" value="1"/>
</dbReference>
<dbReference type="HAMAP" id="MF_00201">
    <property type="entry name" value="RecO"/>
    <property type="match status" value="1"/>
</dbReference>
<evidence type="ECO:0000256" key="3">
    <source>
        <dbReference type="ARBA" id="ARBA00022763"/>
    </source>
</evidence>
<keyword evidence="4 7" id="KW-0233">DNA recombination</keyword>
<evidence type="ECO:0000256" key="4">
    <source>
        <dbReference type="ARBA" id="ARBA00023172"/>
    </source>
</evidence>
<dbReference type="InterPro" id="IPR042242">
    <property type="entry name" value="RecO_C"/>
</dbReference>
<dbReference type="InterPro" id="IPR022572">
    <property type="entry name" value="DNA_rep/recomb_RecO_N"/>
</dbReference>
<dbReference type="NCBIfam" id="TIGR00613">
    <property type="entry name" value="reco"/>
    <property type="match status" value="1"/>
</dbReference>
<reference evidence="9 10" key="1">
    <citation type="submission" date="2021-03" db="EMBL/GenBank/DDBJ databases">
        <title>Genomic Encyclopedia of Type Strains, Phase IV (KMG-IV): sequencing the most valuable type-strain genomes for metagenomic binning, comparative biology and taxonomic classification.</title>
        <authorList>
            <person name="Goeker M."/>
        </authorList>
    </citation>
    <scope>NUCLEOTIDE SEQUENCE [LARGE SCALE GENOMIC DNA]</scope>
    <source>
        <strain evidence="9 10">DSM 28650</strain>
    </source>
</reference>
<comment type="function">
    <text evidence="7">Involved in DNA repair and RecF pathway recombination.</text>
</comment>
<dbReference type="Pfam" id="PF11967">
    <property type="entry name" value="RecO_N"/>
    <property type="match status" value="1"/>
</dbReference>
<dbReference type="PANTHER" id="PTHR33991">
    <property type="entry name" value="DNA REPAIR PROTEIN RECO"/>
    <property type="match status" value="1"/>
</dbReference>
<accession>A0ABS4K6Y7</accession>
<evidence type="ECO:0000256" key="1">
    <source>
        <dbReference type="ARBA" id="ARBA00007452"/>
    </source>
</evidence>
<sequence>MNTIKTRAVVIKTQDYKEHDRLVWLFSEDLGKISTIAKGAKKSKNKSFSTTLPFCFGEYVIYKGRGLYNLNEGKIVESFQDILNDYETLIYGSYFNELIDIACGEENYLGLFKDLVSSFYLMKTKAVDLELLARAFELKLLKATGYGLQLENCALCDKKISFSNFISFQFYGAVCEECNKVHGTQITKSTYNVLKFLNSVELEKISRLSVDETTKKELYKIITNFIFLNYTRRPKSLSMLDYFNLIPEVSVDKE</sequence>
<evidence type="ECO:0000256" key="6">
    <source>
        <dbReference type="ARBA" id="ARBA00033409"/>
    </source>
</evidence>
<evidence type="ECO:0000259" key="8">
    <source>
        <dbReference type="Pfam" id="PF11967"/>
    </source>
</evidence>
<proteinExistence type="inferred from homology"/>
<dbReference type="EMBL" id="JAGGLL010000031">
    <property type="protein sequence ID" value="MBP2023552.1"/>
    <property type="molecule type" value="Genomic_DNA"/>
</dbReference>
<dbReference type="InterPro" id="IPR003717">
    <property type="entry name" value="RecO"/>
</dbReference>
<feature type="domain" description="DNA replication/recombination mediator RecO N-terminal" evidence="8">
    <location>
        <begin position="1"/>
        <end position="79"/>
    </location>
</feature>
<dbReference type="Gene3D" id="2.40.50.140">
    <property type="entry name" value="Nucleic acid-binding proteins"/>
    <property type="match status" value="1"/>
</dbReference>
<evidence type="ECO:0000313" key="10">
    <source>
        <dbReference type="Proteomes" id="UP001519308"/>
    </source>
</evidence>
<gene>
    <name evidence="7" type="primary">recO</name>
    <name evidence="9" type="ORF">J2Z44_003389</name>
</gene>
<evidence type="ECO:0000256" key="2">
    <source>
        <dbReference type="ARBA" id="ARBA00021310"/>
    </source>
</evidence>
<comment type="caution">
    <text evidence="9">The sequence shown here is derived from an EMBL/GenBank/DDBJ whole genome shotgun (WGS) entry which is preliminary data.</text>
</comment>
<dbReference type="PANTHER" id="PTHR33991:SF1">
    <property type="entry name" value="DNA REPAIR PROTEIN RECO"/>
    <property type="match status" value="1"/>
</dbReference>
<organism evidence="9 10">
    <name type="scientific">Clostridium punense</name>
    <dbReference type="NCBI Taxonomy" id="1054297"/>
    <lineage>
        <taxon>Bacteria</taxon>
        <taxon>Bacillati</taxon>
        <taxon>Bacillota</taxon>
        <taxon>Clostridia</taxon>
        <taxon>Eubacteriales</taxon>
        <taxon>Clostridiaceae</taxon>
        <taxon>Clostridium</taxon>
    </lineage>
</organism>
<dbReference type="Proteomes" id="UP001519308">
    <property type="component" value="Unassembled WGS sequence"/>
</dbReference>
<evidence type="ECO:0000256" key="5">
    <source>
        <dbReference type="ARBA" id="ARBA00023204"/>
    </source>
</evidence>
<protein>
    <recommendedName>
        <fullName evidence="2 7">DNA repair protein RecO</fullName>
    </recommendedName>
    <alternativeName>
        <fullName evidence="6 7">Recombination protein O</fullName>
    </alternativeName>
</protein>
<dbReference type="Pfam" id="PF02565">
    <property type="entry name" value="RecO_C"/>
    <property type="match status" value="1"/>
</dbReference>
<comment type="similarity">
    <text evidence="1 7">Belongs to the RecO family.</text>
</comment>